<dbReference type="KEGG" id="pfy:PFICI_10397"/>
<dbReference type="AlphaFoldDB" id="W3WWW1"/>
<evidence type="ECO:0000313" key="1">
    <source>
        <dbReference type="EMBL" id="ETS78335.1"/>
    </source>
</evidence>
<organism evidence="1 2">
    <name type="scientific">Pestalotiopsis fici (strain W106-1 / CGMCC3.15140)</name>
    <dbReference type="NCBI Taxonomy" id="1229662"/>
    <lineage>
        <taxon>Eukaryota</taxon>
        <taxon>Fungi</taxon>
        <taxon>Dikarya</taxon>
        <taxon>Ascomycota</taxon>
        <taxon>Pezizomycotina</taxon>
        <taxon>Sordariomycetes</taxon>
        <taxon>Xylariomycetidae</taxon>
        <taxon>Amphisphaeriales</taxon>
        <taxon>Sporocadaceae</taxon>
        <taxon>Pestalotiopsis</taxon>
    </lineage>
</organism>
<reference evidence="2" key="1">
    <citation type="journal article" date="2015" name="BMC Genomics">
        <title>Genomic and transcriptomic analysis of the endophytic fungus Pestalotiopsis fici reveals its lifestyle and high potential for synthesis of natural products.</title>
        <authorList>
            <person name="Wang X."/>
            <person name="Zhang X."/>
            <person name="Liu L."/>
            <person name="Xiang M."/>
            <person name="Wang W."/>
            <person name="Sun X."/>
            <person name="Che Y."/>
            <person name="Guo L."/>
            <person name="Liu G."/>
            <person name="Guo L."/>
            <person name="Wang C."/>
            <person name="Yin W.B."/>
            <person name="Stadler M."/>
            <person name="Zhang X."/>
            <person name="Liu X."/>
        </authorList>
    </citation>
    <scope>NUCLEOTIDE SEQUENCE [LARGE SCALE GENOMIC DNA]</scope>
    <source>
        <strain evidence="2">W106-1 / CGMCC3.15140</strain>
    </source>
</reference>
<proteinExistence type="predicted"/>
<name>W3WWW1_PESFW</name>
<dbReference type="RefSeq" id="XP_007837169.1">
    <property type="nucleotide sequence ID" value="XM_007838978.1"/>
</dbReference>
<dbReference type="EMBL" id="KI912115">
    <property type="protein sequence ID" value="ETS78335.1"/>
    <property type="molecule type" value="Genomic_DNA"/>
</dbReference>
<evidence type="ECO:0000313" key="2">
    <source>
        <dbReference type="Proteomes" id="UP000030651"/>
    </source>
</evidence>
<dbReference type="Proteomes" id="UP000030651">
    <property type="component" value="Unassembled WGS sequence"/>
</dbReference>
<dbReference type="GeneID" id="19275410"/>
<protein>
    <submittedName>
        <fullName evidence="1">Uncharacterized protein</fullName>
    </submittedName>
</protein>
<dbReference type="HOGENOM" id="CLU_1806883_0_0_1"/>
<accession>W3WWW1</accession>
<dbReference type="InParanoid" id="W3WWW1"/>
<keyword evidence="2" id="KW-1185">Reference proteome</keyword>
<gene>
    <name evidence="1" type="ORF">PFICI_10397</name>
</gene>
<sequence length="143" mass="16102">MGIYGDEGVVEGTRAYLKTGVSDVVSCSDFDDTDPSAPAVASEKSRSSLGKKFVAQFEDEESQMDFYDQYVVCFPDVSVEQTVYELILPVEQLRAIYRHGLRGALRASNEEASCTARRRDLRHVFPIDKPKVCVLRFKILRTI</sequence>